<dbReference type="InParanoid" id="A0A316VH20"/>
<evidence type="ECO:0000256" key="1">
    <source>
        <dbReference type="SAM" id="MobiDB-lite"/>
    </source>
</evidence>
<feature type="region of interest" description="Disordered" evidence="1">
    <location>
        <begin position="1"/>
        <end position="210"/>
    </location>
</feature>
<feature type="compositionally biased region" description="Low complexity" evidence="1">
    <location>
        <begin position="226"/>
        <end position="253"/>
    </location>
</feature>
<feature type="region of interest" description="Disordered" evidence="1">
    <location>
        <begin position="464"/>
        <end position="537"/>
    </location>
</feature>
<feature type="compositionally biased region" description="Polar residues" evidence="1">
    <location>
        <begin position="163"/>
        <end position="194"/>
    </location>
</feature>
<reference evidence="2 3" key="1">
    <citation type="journal article" date="2018" name="Mol. Biol. Evol.">
        <title>Broad Genomic Sampling Reveals a Smut Pathogenic Ancestry of the Fungal Clade Ustilaginomycotina.</title>
        <authorList>
            <person name="Kijpornyongpan T."/>
            <person name="Mondo S.J."/>
            <person name="Barry K."/>
            <person name="Sandor L."/>
            <person name="Lee J."/>
            <person name="Lipzen A."/>
            <person name="Pangilinan J."/>
            <person name="LaButti K."/>
            <person name="Hainaut M."/>
            <person name="Henrissat B."/>
            <person name="Grigoriev I.V."/>
            <person name="Spatafora J.W."/>
            <person name="Aime M.C."/>
        </authorList>
    </citation>
    <scope>NUCLEOTIDE SEQUENCE [LARGE SCALE GENOMIC DNA]</scope>
    <source>
        <strain evidence="2 3">MCA 3882</strain>
    </source>
</reference>
<accession>A0A316VH20</accession>
<feature type="compositionally biased region" description="Basic and acidic residues" evidence="1">
    <location>
        <begin position="510"/>
        <end position="530"/>
    </location>
</feature>
<proteinExistence type="predicted"/>
<evidence type="ECO:0000313" key="3">
    <source>
        <dbReference type="Proteomes" id="UP000245771"/>
    </source>
</evidence>
<sequence length="537" mass="57655">MSAATAQRPSRALSVDDGKVAGNLDVGNDVRTGIASSNSSGSGASAVAGPSNSGILCNAHEAPPRNGKMDGGIGSKLKAAFTHQHPGKQIKTNGKPLGKTFHREQPLPQSHAGGEVLRIDPRGPDAPVGDGIVLSSGEGSDDEAPPASPSGQSSSNDEAAESDYSSNGYLSPNDQANRSRSNTASTELSESGSSVCKIKFAPLPSSGRLKRANSITIGVAARSQLLQSQGSGRQAGNAAAWQQQYQQQMQRQQQEQRGRQNDQYSDGSRYSGIQPVQQEQSQDPVDLGEEIRKGASKAWNRFRRGSSVSSSGSSSKPEAEKREKLPPATESAVEEDDESALATGAGEKTPKRSQSPTHINSRHYDDEADPEGAQTPRHSMQRRVSTGAFIGQASYSRMEERRKRGDAVDEKMSYEDAERQNEATQFIEMLGQRGAGREIYHRADGGRKKEYKVKRDGQGKLIEVIGIDEKGSDMDTSSESERSRSTEAYSEEDEDDEETREAEALADQALKGHSEKAMKAGAVEKMEKKKSFGLGRK</sequence>
<gene>
    <name evidence="2" type="ORF">FA14DRAFT_54130</name>
</gene>
<dbReference type="GeneID" id="37024284"/>
<feature type="compositionally biased region" description="Basic and acidic residues" evidence="1">
    <location>
        <begin position="467"/>
        <end position="485"/>
    </location>
</feature>
<evidence type="ECO:0000313" key="2">
    <source>
        <dbReference type="EMBL" id="PWN36328.1"/>
    </source>
</evidence>
<dbReference type="AlphaFoldDB" id="A0A316VH20"/>
<dbReference type="RefSeq" id="XP_025356630.1">
    <property type="nucleotide sequence ID" value="XM_025502503.1"/>
</dbReference>
<dbReference type="Proteomes" id="UP000245771">
    <property type="component" value="Unassembled WGS sequence"/>
</dbReference>
<feature type="compositionally biased region" description="Polar residues" evidence="1">
    <location>
        <begin position="274"/>
        <end position="283"/>
    </location>
</feature>
<feature type="compositionally biased region" description="Low complexity" evidence="1">
    <location>
        <begin position="305"/>
        <end position="315"/>
    </location>
</feature>
<name>A0A316VH20_9BASI</name>
<feature type="region of interest" description="Disordered" evidence="1">
    <location>
        <begin position="226"/>
        <end position="420"/>
    </location>
</feature>
<keyword evidence="3" id="KW-1185">Reference proteome</keyword>
<protein>
    <submittedName>
        <fullName evidence="2">Uncharacterized protein</fullName>
    </submittedName>
</protein>
<feature type="compositionally biased region" description="Basic and acidic residues" evidence="1">
    <location>
        <begin position="397"/>
        <end position="420"/>
    </location>
</feature>
<feature type="compositionally biased region" description="Low complexity" evidence="1">
    <location>
        <begin position="35"/>
        <end position="54"/>
    </location>
</feature>
<dbReference type="OrthoDB" id="3366178at2759"/>
<feature type="compositionally biased region" description="Acidic residues" evidence="1">
    <location>
        <begin position="489"/>
        <end position="500"/>
    </location>
</feature>
<dbReference type="EMBL" id="KZ819603">
    <property type="protein sequence ID" value="PWN36328.1"/>
    <property type="molecule type" value="Genomic_DNA"/>
</dbReference>
<organism evidence="2 3">
    <name type="scientific">Meira miltonrushii</name>
    <dbReference type="NCBI Taxonomy" id="1280837"/>
    <lineage>
        <taxon>Eukaryota</taxon>
        <taxon>Fungi</taxon>
        <taxon>Dikarya</taxon>
        <taxon>Basidiomycota</taxon>
        <taxon>Ustilaginomycotina</taxon>
        <taxon>Exobasidiomycetes</taxon>
        <taxon>Exobasidiales</taxon>
        <taxon>Brachybasidiaceae</taxon>
        <taxon>Meira</taxon>
    </lineage>
</organism>